<dbReference type="Proteomes" id="UP000265955">
    <property type="component" value="Unassembled WGS sequence"/>
</dbReference>
<accession>A0A3A3FQL0</accession>
<dbReference type="AlphaFoldDB" id="A0A3A3FQL0"/>
<feature type="domain" description="Rhodanese" evidence="1">
    <location>
        <begin position="22"/>
        <end position="112"/>
    </location>
</feature>
<dbReference type="InterPro" id="IPR001763">
    <property type="entry name" value="Rhodanese-like_dom"/>
</dbReference>
<keyword evidence="2" id="KW-0808">Transferase</keyword>
<protein>
    <submittedName>
        <fullName evidence="2">Sulfurtransferase</fullName>
    </submittedName>
</protein>
<comment type="caution">
    <text evidence="2">The sequence shown here is derived from an EMBL/GenBank/DDBJ whole genome shotgun (WGS) entry which is preliminary data.</text>
</comment>
<organism evidence="2 3">
    <name type="scientific">Noviherbaspirillum saxi</name>
    <dbReference type="NCBI Taxonomy" id="2320863"/>
    <lineage>
        <taxon>Bacteria</taxon>
        <taxon>Pseudomonadati</taxon>
        <taxon>Pseudomonadota</taxon>
        <taxon>Betaproteobacteria</taxon>
        <taxon>Burkholderiales</taxon>
        <taxon>Oxalobacteraceae</taxon>
        <taxon>Noviherbaspirillum</taxon>
    </lineage>
</organism>
<dbReference type="Pfam" id="PF00581">
    <property type="entry name" value="Rhodanese"/>
    <property type="match status" value="1"/>
</dbReference>
<dbReference type="RefSeq" id="WP_119771146.1">
    <property type="nucleotide sequence ID" value="NZ_QYUO01000002.1"/>
</dbReference>
<dbReference type="SMART" id="SM00450">
    <property type="entry name" value="RHOD"/>
    <property type="match status" value="1"/>
</dbReference>
<dbReference type="InterPro" id="IPR036873">
    <property type="entry name" value="Rhodanese-like_dom_sf"/>
</dbReference>
<reference evidence="3" key="1">
    <citation type="submission" date="2018-09" db="EMBL/GenBank/DDBJ databases">
        <authorList>
            <person name="Zhu H."/>
        </authorList>
    </citation>
    <scope>NUCLEOTIDE SEQUENCE [LARGE SCALE GENOMIC DNA]</scope>
    <source>
        <strain evidence="3">K1R23-30</strain>
    </source>
</reference>
<evidence type="ECO:0000313" key="3">
    <source>
        <dbReference type="Proteomes" id="UP000265955"/>
    </source>
</evidence>
<dbReference type="EMBL" id="QYUO01000002">
    <property type="protein sequence ID" value="RJF95999.1"/>
    <property type="molecule type" value="Genomic_DNA"/>
</dbReference>
<dbReference type="PROSITE" id="PS50206">
    <property type="entry name" value="RHODANESE_3"/>
    <property type="match status" value="1"/>
</dbReference>
<evidence type="ECO:0000259" key="1">
    <source>
        <dbReference type="PROSITE" id="PS50206"/>
    </source>
</evidence>
<proteinExistence type="predicted"/>
<keyword evidence="3" id="KW-1185">Reference proteome</keyword>
<dbReference type="SUPFAM" id="SSF52821">
    <property type="entry name" value="Rhodanese/Cell cycle control phosphatase"/>
    <property type="match status" value="1"/>
</dbReference>
<gene>
    <name evidence="2" type="ORF">D3871_21885</name>
</gene>
<dbReference type="GO" id="GO:0016740">
    <property type="term" value="F:transferase activity"/>
    <property type="evidence" value="ECO:0007669"/>
    <property type="project" value="UniProtKB-KW"/>
</dbReference>
<evidence type="ECO:0000313" key="2">
    <source>
        <dbReference type="EMBL" id="RJF95999.1"/>
    </source>
</evidence>
<sequence length="122" mass="13354">MRKGKIMATPITTVELAGRTSSGIATQIVDVRRKVVFDAAAEVIRDSCRRDPDEVFAWKHDLNRTIPIAVYCVYGHQVSQDIADALTISGFNVRYLEGGIAKWASEGRPQEAKSPESSSCNG</sequence>
<dbReference type="Gene3D" id="3.40.250.10">
    <property type="entry name" value="Rhodanese-like domain"/>
    <property type="match status" value="1"/>
</dbReference>
<name>A0A3A3FQL0_9BURK</name>